<keyword evidence="4 5" id="KW-0472">Membrane</keyword>
<evidence type="ECO:0000256" key="1">
    <source>
        <dbReference type="ARBA" id="ARBA00004141"/>
    </source>
</evidence>
<accession>A0A109QJT8</accession>
<dbReference type="PANTHER" id="PTHR43471">
    <property type="entry name" value="ABC TRANSPORTER PERMEASE"/>
    <property type="match status" value="1"/>
</dbReference>
<keyword evidence="3 5" id="KW-1133">Transmembrane helix</keyword>
<feature type="domain" description="ABC-2 type transporter transmembrane" evidence="6">
    <location>
        <begin position="20"/>
        <end position="380"/>
    </location>
</feature>
<dbReference type="PANTHER" id="PTHR43471:SF3">
    <property type="entry name" value="ABC TRANSPORTER PERMEASE PROTEIN NATB"/>
    <property type="match status" value="1"/>
</dbReference>
<evidence type="ECO:0000313" key="7">
    <source>
        <dbReference type="EMBL" id="AMA74989.1"/>
    </source>
</evidence>
<feature type="transmembrane region" description="Helical" evidence="5">
    <location>
        <begin position="311"/>
        <end position="328"/>
    </location>
</feature>
<dbReference type="AlphaFoldDB" id="A0A109QJT8"/>
<feature type="transmembrane region" description="Helical" evidence="5">
    <location>
        <begin position="364"/>
        <end position="384"/>
    </location>
</feature>
<dbReference type="InterPro" id="IPR013525">
    <property type="entry name" value="ABC2_TM"/>
</dbReference>
<organism evidence="7 8">
    <name type="scientific">Thermus parvatiensis</name>
    <dbReference type="NCBI Taxonomy" id="456163"/>
    <lineage>
        <taxon>Bacteria</taxon>
        <taxon>Thermotogati</taxon>
        <taxon>Deinococcota</taxon>
        <taxon>Deinococci</taxon>
        <taxon>Thermales</taxon>
        <taxon>Thermaceae</taxon>
        <taxon>Thermus</taxon>
    </lineage>
</organism>
<evidence type="ECO:0000256" key="4">
    <source>
        <dbReference type="ARBA" id="ARBA00023136"/>
    </source>
</evidence>
<dbReference type="EMBL" id="CP014141">
    <property type="protein sequence ID" value="AMA74989.1"/>
    <property type="molecule type" value="Genomic_DNA"/>
</dbReference>
<sequence length="392" mass="42022">MEAVLRIFRKELVQVFRDRKLVFSTLVLPVLLMPVFMFGPSLFLSRLMQGAAEKVQEVAVAGLPQEALKALEEARLEPVPHPDPEKAVREGRYPAGVAFREGVYRVYGRLASGLTESQVVVEKVKGALQALKEAKVAEALRRAGLPQEVLSPFGVEVVDASPPRERAGGLLGFLLPFFLVVFVLSGGQVVAVDATAGEKEKGTLEALLAAPVPLVQVALGKTLATVAMALLSGVAGLLGLALGGAWSARFGGGVLTERGETLALGGQVSLDGGSFLALFLTAFLLALFMGAVMVALGLYARSFKEAQSYMAPLQLLFLLPLLFLQFRGFLEIEAWHYLLPLFNVALLMDALLKGSATPLEVGFTWASTLVYALLALGLAVWVFGREDVVFRN</sequence>
<feature type="transmembrane region" description="Helical" evidence="5">
    <location>
        <begin position="21"/>
        <end position="39"/>
    </location>
</feature>
<evidence type="ECO:0000256" key="2">
    <source>
        <dbReference type="ARBA" id="ARBA00022692"/>
    </source>
</evidence>
<dbReference type="RefSeq" id="WP_060384055.1">
    <property type="nucleotide sequence ID" value="NZ_CP014141.1"/>
</dbReference>
<reference evidence="7 8" key="1">
    <citation type="submission" date="2016-01" db="EMBL/GenBank/DDBJ databases">
        <title>Genome sequence of Thermus parvatiensis, a thermophile isolated from a hot water spring.</title>
        <authorList>
            <person name="Tripathi C."/>
            <person name="Lal R."/>
        </authorList>
    </citation>
    <scope>NUCLEOTIDE SEQUENCE [LARGE SCALE GENOMIC DNA]</scope>
    <source>
        <strain evidence="7 8">RL</strain>
    </source>
</reference>
<evidence type="ECO:0000256" key="3">
    <source>
        <dbReference type="ARBA" id="ARBA00022989"/>
    </source>
</evidence>
<protein>
    <submittedName>
        <fullName evidence="7">Sodium ABC transporter permease</fullName>
    </submittedName>
</protein>
<dbReference type="Proteomes" id="UP000061630">
    <property type="component" value="Chromosome"/>
</dbReference>
<proteinExistence type="predicted"/>
<feature type="transmembrane region" description="Helical" evidence="5">
    <location>
        <begin position="275"/>
        <end position="299"/>
    </location>
</feature>
<keyword evidence="2 5" id="KW-0812">Transmembrane</keyword>
<gene>
    <name evidence="7" type="ORF">AV541_01170</name>
</gene>
<name>A0A109QJT8_9DEIN</name>
<dbReference type="KEGG" id="tpar:AV541_01170"/>
<evidence type="ECO:0000313" key="8">
    <source>
        <dbReference type="Proteomes" id="UP000061630"/>
    </source>
</evidence>
<comment type="subcellular location">
    <subcellularLocation>
        <location evidence="1">Membrane</location>
        <topology evidence="1">Multi-pass membrane protein</topology>
    </subcellularLocation>
</comment>
<evidence type="ECO:0000256" key="5">
    <source>
        <dbReference type="SAM" id="Phobius"/>
    </source>
</evidence>
<feature type="transmembrane region" description="Helical" evidence="5">
    <location>
        <begin position="223"/>
        <end position="246"/>
    </location>
</feature>
<evidence type="ECO:0000259" key="6">
    <source>
        <dbReference type="Pfam" id="PF12698"/>
    </source>
</evidence>
<dbReference type="GO" id="GO:0005886">
    <property type="term" value="C:plasma membrane"/>
    <property type="evidence" value="ECO:0007669"/>
    <property type="project" value="UniProtKB-SubCell"/>
</dbReference>
<feature type="transmembrane region" description="Helical" evidence="5">
    <location>
        <begin position="170"/>
        <end position="192"/>
    </location>
</feature>
<dbReference type="GO" id="GO:0140359">
    <property type="term" value="F:ABC-type transporter activity"/>
    <property type="evidence" value="ECO:0007669"/>
    <property type="project" value="InterPro"/>
</dbReference>
<dbReference type="Pfam" id="PF12698">
    <property type="entry name" value="ABC2_membrane_3"/>
    <property type="match status" value="1"/>
</dbReference>